<protein>
    <recommendedName>
        <fullName evidence="4">DUF3054 domain-containing protein</fullName>
    </recommendedName>
</protein>
<keyword evidence="1" id="KW-1133">Transmembrane helix</keyword>
<dbReference type="AlphaFoldDB" id="A0A399FA60"/>
<dbReference type="RefSeq" id="WP_119357409.1">
    <property type="nucleotide sequence ID" value="NZ_BJXM01000005.1"/>
</dbReference>
<reference evidence="2" key="1">
    <citation type="submission" date="2018-08" db="EMBL/GenBank/DDBJ databases">
        <title>Meiothermus granaticius genome AF-68 sequencing project.</title>
        <authorList>
            <person name="Da Costa M.S."/>
            <person name="Albuquerque L."/>
            <person name="Raposo P."/>
            <person name="Froufe H.J.C."/>
            <person name="Barroso C.S."/>
            <person name="Egas C."/>
        </authorList>
    </citation>
    <scope>NUCLEOTIDE SEQUENCE [LARGE SCALE GENOMIC DNA]</scope>
    <source>
        <strain evidence="2">AF-68</strain>
    </source>
</reference>
<organism evidence="2 3">
    <name type="scientific">Meiothermus granaticius NBRC 107808</name>
    <dbReference type="NCBI Taxonomy" id="1227551"/>
    <lineage>
        <taxon>Bacteria</taxon>
        <taxon>Thermotogati</taxon>
        <taxon>Deinococcota</taxon>
        <taxon>Deinococci</taxon>
        <taxon>Thermales</taxon>
        <taxon>Thermaceae</taxon>
        <taxon>Meiothermus</taxon>
    </lineage>
</organism>
<sequence>MANLPTRTSPHPGRRLALGDALAIVLFAVIGLASHREALSLGGVVRNALPILVVWFLVAPFLRTYSAPSWRNLLYTWAIAVSAGVWLRFMVLGHPFGIGFFVFWVIALAFTLILLLAWRLLARALLRRRA</sequence>
<dbReference type="OrthoDB" id="26176at2"/>
<feature type="transmembrane region" description="Helical" evidence="1">
    <location>
        <begin position="16"/>
        <end position="33"/>
    </location>
</feature>
<name>A0A399FA60_9DEIN</name>
<dbReference type="Proteomes" id="UP000266178">
    <property type="component" value="Unassembled WGS sequence"/>
</dbReference>
<feature type="transmembrane region" description="Helical" evidence="1">
    <location>
        <begin position="74"/>
        <end position="92"/>
    </location>
</feature>
<keyword evidence="1" id="KW-0812">Transmembrane</keyword>
<dbReference type="InterPro" id="IPR021414">
    <property type="entry name" value="DUF3054"/>
</dbReference>
<dbReference type="EMBL" id="QWLB01000024">
    <property type="protein sequence ID" value="RIH92149.1"/>
    <property type="molecule type" value="Genomic_DNA"/>
</dbReference>
<dbReference type="Pfam" id="PF11255">
    <property type="entry name" value="DUF3054"/>
    <property type="match status" value="1"/>
</dbReference>
<keyword evidence="1" id="KW-0472">Membrane</keyword>
<accession>A0A399FA60</accession>
<feature type="transmembrane region" description="Helical" evidence="1">
    <location>
        <begin position="98"/>
        <end position="121"/>
    </location>
</feature>
<proteinExistence type="predicted"/>
<evidence type="ECO:0000313" key="2">
    <source>
        <dbReference type="EMBL" id="RIH92149.1"/>
    </source>
</evidence>
<keyword evidence="3" id="KW-1185">Reference proteome</keyword>
<evidence type="ECO:0000256" key="1">
    <source>
        <dbReference type="SAM" id="Phobius"/>
    </source>
</evidence>
<evidence type="ECO:0008006" key="4">
    <source>
        <dbReference type="Google" id="ProtNLM"/>
    </source>
</evidence>
<comment type="caution">
    <text evidence="2">The sequence shown here is derived from an EMBL/GenBank/DDBJ whole genome shotgun (WGS) entry which is preliminary data.</text>
</comment>
<evidence type="ECO:0000313" key="3">
    <source>
        <dbReference type="Proteomes" id="UP000266178"/>
    </source>
</evidence>
<gene>
    <name evidence="2" type="ORF">Mgrana_01928</name>
</gene>
<feature type="transmembrane region" description="Helical" evidence="1">
    <location>
        <begin position="39"/>
        <end position="62"/>
    </location>
</feature>